<evidence type="ECO:0000313" key="2">
    <source>
        <dbReference type="Proteomes" id="UP000177369"/>
    </source>
</evidence>
<dbReference type="Proteomes" id="UP000177369">
    <property type="component" value="Unassembled WGS sequence"/>
</dbReference>
<protein>
    <recommendedName>
        <fullName evidence="3">TrpR like protein, YerC/YecD</fullName>
    </recommendedName>
</protein>
<gene>
    <name evidence="1" type="ORF">A3D04_01760</name>
</gene>
<proteinExistence type="predicted"/>
<name>A0A1F5G7P5_9BACT</name>
<dbReference type="SUPFAM" id="SSF48295">
    <property type="entry name" value="TrpR-like"/>
    <property type="match status" value="1"/>
</dbReference>
<reference evidence="1 2" key="1">
    <citation type="journal article" date="2016" name="Nat. Commun.">
        <title>Thousands of microbial genomes shed light on interconnected biogeochemical processes in an aquifer system.</title>
        <authorList>
            <person name="Anantharaman K."/>
            <person name="Brown C.T."/>
            <person name="Hug L.A."/>
            <person name="Sharon I."/>
            <person name="Castelle C.J."/>
            <person name="Probst A.J."/>
            <person name="Thomas B.C."/>
            <person name="Singh A."/>
            <person name="Wilkins M.J."/>
            <person name="Karaoz U."/>
            <person name="Brodie E.L."/>
            <person name="Williams K.H."/>
            <person name="Hubbard S.S."/>
            <person name="Banfield J.F."/>
        </authorList>
    </citation>
    <scope>NUCLEOTIDE SEQUENCE [LARGE SCALE GENOMIC DNA]</scope>
</reference>
<dbReference type="InterPro" id="IPR000831">
    <property type="entry name" value="Trp_repress"/>
</dbReference>
<dbReference type="STRING" id="1797714.A3D04_01760"/>
<dbReference type="EMBL" id="MFBD01000042">
    <property type="protein sequence ID" value="OGD87890.1"/>
    <property type="molecule type" value="Genomic_DNA"/>
</dbReference>
<dbReference type="GO" id="GO:0003700">
    <property type="term" value="F:DNA-binding transcription factor activity"/>
    <property type="evidence" value="ECO:0007669"/>
    <property type="project" value="InterPro"/>
</dbReference>
<accession>A0A1F5G7P5</accession>
<dbReference type="InterPro" id="IPR038116">
    <property type="entry name" value="TrpR-like_sf"/>
</dbReference>
<dbReference type="Pfam" id="PF01371">
    <property type="entry name" value="Trp_repressor"/>
    <property type="match status" value="1"/>
</dbReference>
<dbReference type="AlphaFoldDB" id="A0A1F5G7P5"/>
<dbReference type="GO" id="GO:0043565">
    <property type="term" value="F:sequence-specific DNA binding"/>
    <property type="evidence" value="ECO:0007669"/>
    <property type="project" value="InterPro"/>
</dbReference>
<comment type="caution">
    <text evidence="1">The sequence shown here is derived from an EMBL/GenBank/DDBJ whole genome shotgun (WGS) entry which is preliminary data.</text>
</comment>
<evidence type="ECO:0008006" key="3">
    <source>
        <dbReference type="Google" id="ProtNLM"/>
    </source>
</evidence>
<dbReference type="Gene3D" id="1.10.1270.10">
    <property type="entry name" value="TrpR-like"/>
    <property type="match status" value="1"/>
</dbReference>
<evidence type="ECO:0000313" key="1">
    <source>
        <dbReference type="EMBL" id="OGD87890.1"/>
    </source>
</evidence>
<sequence>MTQVSKRQLGKDLEHEVYDVFWSTIAKFTDKKESSQFFSDLFTATERINFAKRLSISILLHKAYDWKTIKNMLKVSDGTIAKIVSKINNEGFKLFFDKLEKDKKWRQFWKDLAKTYLTLTRGHKLARLDDEGVERIYFKNKKRSLH</sequence>
<organism evidence="1 2">
    <name type="scientific">Candidatus Curtissbacteria bacterium RIFCSPHIGHO2_02_FULL_40_16b</name>
    <dbReference type="NCBI Taxonomy" id="1797714"/>
    <lineage>
        <taxon>Bacteria</taxon>
        <taxon>Candidatus Curtissiibacteriota</taxon>
    </lineage>
</organism>
<dbReference type="InterPro" id="IPR010921">
    <property type="entry name" value="Trp_repressor/repl_initiator"/>
</dbReference>